<dbReference type="EMBL" id="CP002355">
    <property type="protein sequence ID" value="ADR32756.1"/>
    <property type="molecule type" value="Genomic_DNA"/>
</dbReference>
<organism evidence="2 3">
    <name type="scientific">Sulfuricurvum kujiense (strain ATCC BAA-921 / DSM 16994 / JCM 11577 / YK-1)</name>
    <dbReference type="NCBI Taxonomy" id="709032"/>
    <lineage>
        <taxon>Bacteria</taxon>
        <taxon>Pseudomonadati</taxon>
        <taxon>Campylobacterota</taxon>
        <taxon>Epsilonproteobacteria</taxon>
        <taxon>Campylobacterales</taxon>
        <taxon>Sulfurimonadaceae</taxon>
        <taxon>Sulfuricurvum</taxon>
    </lineage>
</organism>
<dbReference type="KEGG" id="sku:Sulku_0088"/>
<keyword evidence="1" id="KW-0812">Transmembrane</keyword>
<dbReference type="AlphaFoldDB" id="E4TWS5"/>
<dbReference type="HOGENOM" id="CLU_1923768_0_0_7"/>
<keyword evidence="3" id="KW-1185">Reference proteome</keyword>
<keyword evidence="1" id="KW-1133">Transmembrane helix</keyword>
<gene>
    <name evidence="2" type="ordered locus">Sulku_0088</name>
</gene>
<evidence type="ECO:0000256" key="1">
    <source>
        <dbReference type="SAM" id="Phobius"/>
    </source>
</evidence>
<feature type="transmembrane region" description="Helical" evidence="1">
    <location>
        <begin position="6"/>
        <end position="27"/>
    </location>
</feature>
<reference evidence="2 3" key="1">
    <citation type="journal article" date="2012" name="Stand. Genomic Sci.">
        <title>Complete genome sequence of the sulfur compounds oxidizing chemolithoautotroph Sulfuricurvum kujiense type strain (YK-1(T)).</title>
        <authorList>
            <person name="Han C."/>
            <person name="Kotsyurbenko O."/>
            <person name="Chertkov O."/>
            <person name="Held B."/>
            <person name="Lapidus A."/>
            <person name="Nolan M."/>
            <person name="Lucas S."/>
            <person name="Hammon N."/>
            <person name="Deshpande S."/>
            <person name="Cheng J.F."/>
            <person name="Tapia R."/>
            <person name="Goodwin L.A."/>
            <person name="Pitluck S."/>
            <person name="Liolios K."/>
            <person name="Pagani I."/>
            <person name="Ivanova N."/>
            <person name="Mavromatis K."/>
            <person name="Mikhailova N."/>
            <person name="Pati A."/>
            <person name="Chen A."/>
            <person name="Palaniappan K."/>
            <person name="Land M."/>
            <person name="Hauser L."/>
            <person name="Chang Y.J."/>
            <person name="Jeffries C.D."/>
            <person name="Brambilla E.M."/>
            <person name="Rohde M."/>
            <person name="Spring S."/>
            <person name="Sikorski J."/>
            <person name="Goker M."/>
            <person name="Woyke T."/>
            <person name="Bristow J."/>
            <person name="Eisen J.A."/>
            <person name="Markowitz V."/>
            <person name="Hugenholtz P."/>
            <person name="Kyrpides N.C."/>
            <person name="Klenk H.P."/>
            <person name="Detter J.C."/>
        </authorList>
    </citation>
    <scope>NUCLEOTIDE SEQUENCE [LARGE SCALE GENOMIC DNA]</scope>
    <source>
        <strain evidence="3">ATCC BAA-921 / DSM 16994 / JCM 11577 / YK-1</strain>
    </source>
</reference>
<evidence type="ECO:0000313" key="2">
    <source>
        <dbReference type="EMBL" id="ADR32756.1"/>
    </source>
</evidence>
<accession>E4TWS5</accession>
<name>E4TWS5_SULKY</name>
<dbReference type="Proteomes" id="UP000008721">
    <property type="component" value="Chromosome"/>
</dbReference>
<keyword evidence="1" id="KW-0472">Membrane</keyword>
<evidence type="ECO:0000313" key="3">
    <source>
        <dbReference type="Proteomes" id="UP000008721"/>
    </source>
</evidence>
<proteinExistence type="predicted"/>
<protein>
    <submittedName>
        <fullName evidence="2">Uncharacterized protein</fullName>
    </submittedName>
</protein>
<sequence length="131" mass="14706">MITANLVLTMIGLLFLLIGLVALYVWIGKSKTHAVLTPTTIETFESLSEIIKNRSSSSRELHHAVDMILKRFGSINAHTINQYQYLLEALCVHPHTDSKLILRFEKTLRTNNPDYSNVIEKSLASGLAKRG</sequence>